<dbReference type="InterPro" id="IPR005046">
    <property type="entry name" value="DUF285"/>
</dbReference>
<evidence type="ECO:0000313" key="3">
    <source>
        <dbReference type="Proteomes" id="UP000181969"/>
    </source>
</evidence>
<dbReference type="InterPro" id="IPR032675">
    <property type="entry name" value="LRR_dom_sf"/>
</dbReference>
<evidence type="ECO:0000313" key="2">
    <source>
        <dbReference type="EMBL" id="SFL61332.1"/>
    </source>
</evidence>
<dbReference type="SUPFAM" id="SSF52058">
    <property type="entry name" value="L domain-like"/>
    <property type="match status" value="1"/>
</dbReference>
<dbReference type="Pfam" id="PF03382">
    <property type="entry name" value="DUF285"/>
    <property type="match status" value="1"/>
</dbReference>
<organism evidence="2 3">
    <name type="scientific">Lactococcus garvieae</name>
    <dbReference type="NCBI Taxonomy" id="1363"/>
    <lineage>
        <taxon>Bacteria</taxon>
        <taxon>Bacillati</taxon>
        <taxon>Bacillota</taxon>
        <taxon>Bacilli</taxon>
        <taxon>Lactobacillales</taxon>
        <taxon>Streptococcaceae</taxon>
        <taxon>Lactococcus</taxon>
    </lineage>
</organism>
<name>A0A1I4J3Z6_9LACT</name>
<dbReference type="Proteomes" id="UP000181969">
    <property type="component" value="Unassembled WGS sequence"/>
</dbReference>
<protein>
    <submittedName>
        <fullName evidence="2">Surface protein</fullName>
    </submittedName>
</protein>
<dbReference type="InterPro" id="IPR011889">
    <property type="entry name" value="Liste_lipo_26"/>
</dbReference>
<proteinExistence type="predicted"/>
<dbReference type="AlphaFoldDB" id="A0A1I4J3Z6"/>
<gene>
    <name evidence="2" type="ORF">SAMN05216438_1305</name>
</gene>
<dbReference type="Gene3D" id="3.80.10.10">
    <property type="entry name" value="Ribonuclease Inhibitor"/>
    <property type="match status" value="1"/>
</dbReference>
<accession>A0A1I4J3Z6</accession>
<feature type="region of interest" description="Disordered" evidence="1">
    <location>
        <begin position="22"/>
        <end position="94"/>
    </location>
</feature>
<sequence>MLSSLILSNGGLNALAMENEIPSLENTTLTEEKTVPSSPELETETDENQESVPQKEGEETASSPEEASENLPEEELPESRENLPSSEEPFQENQPLQAALEEQNITLDTSLRALKDEWSWTQNGDTITLMEYIGSSPNVIIPTAKDLGQDGTKVYISREVLNKTTNGRTSLETSLNGDKIIVSSSSLSGVFQERGWIKSLQTIQLRNLDVSNVTNMEFMFWGCRNLSALDISNWDVSNVTNMEYMFYNCPNLIFFDLSNWQVAETANINWMFLRFDKPILVKTTDERLLTYNYSGNGCTKLGTVTVDSQYGEFKGSQNTTSLFDYTTSLDFNDALVEQQLNLRKEALKLNPDYEFEAWEPQGSYTTLLEKANGTYRVKVKDNFCIIIPKEYSLSNKQPYAQNNVSMVELKKPEKAYSGLQKVKVTIKSQNNFNLGSQEEILAGNYGQYHLVDQNKQDVPINGFVLDKRKNVQAVNAELTRKATDNVVANDFLTFSYERQ</sequence>
<dbReference type="EMBL" id="FOTJ01000030">
    <property type="protein sequence ID" value="SFL61332.1"/>
    <property type="molecule type" value="Genomic_DNA"/>
</dbReference>
<dbReference type="NCBIfam" id="TIGR02167">
    <property type="entry name" value="Liste_lipo_26"/>
    <property type="match status" value="1"/>
</dbReference>
<evidence type="ECO:0000256" key="1">
    <source>
        <dbReference type="SAM" id="MobiDB-lite"/>
    </source>
</evidence>
<reference evidence="2 3" key="1">
    <citation type="submission" date="2016-10" db="EMBL/GenBank/DDBJ databases">
        <authorList>
            <person name="de Groot N.N."/>
        </authorList>
    </citation>
    <scope>NUCLEOTIDE SEQUENCE [LARGE SCALE GENOMIC DNA]</scope>
    <source>
        <strain evidence="2 3">M79</strain>
    </source>
</reference>
<feature type="compositionally biased region" description="Acidic residues" evidence="1">
    <location>
        <begin position="66"/>
        <end position="76"/>
    </location>
</feature>